<sequence>MKYFTEPNGIFVIKIPVEWQYKNNIAGIGEVSPFSFELYENICGAFQISCYSESEKAINTNIKVQKSNTQNLEFAERRMDGGGFNMHLWYAIVDGHSFMAKYIYSTSKQNSKKVKVELEKAKKALSTLELVSIENRELALEFDKYEKFMASLCASFDLKNKALESKSPIELLVIIANQIDAYLRIAIVLKKQLTEKTDRIDTKLLYQGESDVPIMERKIYKQALELKIITQNVFEKLEFLYGQRNKVIHRYIISEFKTRNLFEIVYEYEVVCEKVRLSLKKIEDLQFAKKIGLHGGDRNPNDDPKEEHVNMLYSQINDKHLIKKIYRKIKY</sequence>
<dbReference type="RefSeq" id="WP_074917818.1">
    <property type="nucleotide sequence ID" value="NZ_FOUT01000034.1"/>
</dbReference>
<evidence type="ECO:0000313" key="1">
    <source>
        <dbReference type="EMBL" id="SFN60067.1"/>
    </source>
</evidence>
<protein>
    <submittedName>
        <fullName evidence="1">Uncharacterized protein</fullName>
    </submittedName>
</protein>
<name>A0A1I5AC89_9FLAO</name>
<dbReference type="AlphaFoldDB" id="A0A1I5AC89"/>
<gene>
    <name evidence="1" type="ORF">SAMN05444143_1343</name>
</gene>
<accession>A0A1I5AC89</accession>
<evidence type="ECO:0000313" key="2">
    <source>
        <dbReference type="Proteomes" id="UP000182961"/>
    </source>
</evidence>
<dbReference type="Proteomes" id="UP000182961">
    <property type="component" value="Unassembled WGS sequence"/>
</dbReference>
<dbReference type="EMBL" id="FOUT01000034">
    <property type="protein sequence ID" value="SFN60067.1"/>
    <property type="molecule type" value="Genomic_DNA"/>
</dbReference>
<proteinExistence type="predicted"/>
<organism evidence="1 2">
    <name type="scientific">Flavobacterium succinicans</name>
    <dbReference type="NCBI Taxonomy" id="29536"/>
    <lineage>
        <taxon>Bacteria</taxon>
        <taxon>Pseudomonadati</taxon>
        <taxon>Bacteroidota</taxon>
        <taxon>Flavobacteriia</taxon>
        <taxon>Flavobacteriales</taxon>
        <taxon>Flavobacteriaceae</taxon>
        <taxon>Flavobacterium</taxon>
    </lineage>
</organism>
<reference evidence="2" key="1">
    <citation type="submission" date="2016-10" db="EMBL/GenBank/DDBJ databases">
        <authorList>
            <person name="Varghese N."/>
            <person name="Submissions S."/>
        </authorList>
    </citation>
    <scope>NUCLEOTIDE SEQUENCE [LARGE SCALE GENOMIC DNA]</scope>
    <source>
        <strain evidence="2">DSM 4002</strain>
    </source>
</reference>
<keyword evidence="2" id="KW-1185">Reference proteome</keyword>